<dbReference type="SUPFAM" id="SSF63817">
    <property type="entry name" value="Sortase"/>
    <property type="match status" value="1"/>
</dbReference>
<accession>A0A853CB89</accession>
<evidence type="ECO:0000313" key="5">
    <source>
        <dbReference type="Proteomes" id="UP000541969"/>
    </source>
</evidence>
<organism evidence="4 5">
    <name type="scientific">Petropleomorpha daqingensis</name>
    <dbReference type="NCBI Taxonomy" id="2026353"/>
    <lineage>
        <taxon>Bacteria</taxon>
        <taxon>Bacillati</taxon>
        <taxon>Actinomycetota</taxon>
        <taxon>Actinomycetes</taxon>
        <taxon>Geodermatophilales</taxon>
        <taxon>Geodermatophilaceae</taxon>
        <taxon>Petropleomorpha</taxon>
    </lineage>
</organism>
<evidence type="ECO:0000259" key="3">
    <source>
        <dbReference type="Pfam" id="PF14344"/>
    </source>
</evidence>
<dbReference type="RefSeq" id="WP_179715133.1">
    <property type="nucleotide sequence ID" value="NZ_JACBZT010000001.1"/>
</dbReference>
<evidence type="ECO:0000256" key="1">
    <source>
        <dbReference type="ARBA" id="ARBA00022801"/>
    </source>
</evidence>
<dbReference type="AlphaFoldDB" id="A0A853CB89"/>
<dbReference type="Pfam" id="PF04203">
    <property type="entry name" value="Sortase"/>
    <property type="match status" value="1"/>
</dbReference>
<dbReference type="Gene3D" id="2.40.260.10">
    <property type="entry name" value="Sortase"/>
    <property type="match status" value="1"/>
</dbReference>
<evidence type="ECO:0000313" key="4">
    <source>
        <dbReference type="EMBL" id="NYJ04409.1"/>
    </source>
</evidence>
<gene>
    <name evidence="4" type="ORF">GGQ55_000687</name>
</gene>
<dbReference type="Pfam" id="PF14344">
    <property type="entry name" value="DUF4397"/>
    <property type="match status" value="1"/>
</dbReference>
<feature type="domain" description="DUF4397" evidence="3">
    <location>
        <begin position="32"/>
        <end position="147"/>
    </location>
</feature>
<feature type="signal peptide" evidence="2">
    <location>
        <begin position="1"/>
        <end position="26"/>
    </location>
</feature>
<dbReference type="InterPro" id="IPR023365">
    <property type="entry name" value="Sortase_dom-sf"/>
</dbReference>
<dbReference type="GO" id="GO:0016787">
    <property type="term" value="F:hydrolase activity"/>
    <property type="evidence" value="ECO:0007669"/>
    <property type="project" value="UniProtKB-KW"/>
</dbReference>
<dbReference type="EMBL" id="JACBZT010000001">
    <property type="protein sequence ID" value="NYJ04409.1"/>
    <property type="molecule type" value="Genomic_DNA"/>
</dbReference>
<sequence length="427" mass="41615">MRRLLTLLIALGLGAALGWLAPPAAAADTGVLRLAHLSPDSPAVDVTVDGSTVSFAGVGYGDVTGYQPLPAGTYTVEVRGAGADPASRPVLTTTVDVQPGTAQTIAGVGTFADLSLSVLHDDLSAPTAGRARVRVLAGASGAPTLDVGVPGSPPLASSLPFGAAGGYVDVPPGDVPVRLSPTGGDVTTVPLTFEAGAVYSLLVLDQDGGGLTAVAVRDAAGPAAPPVGGVEAGVIGGTALPSLGLPAAAGLQLAGRLSPPASPLTALAGAMAAYSGRPVPGTPASPVRLRIPAIGVDAPLAGLLPELGGVLAAPADPEQAGWLAAGPAPGDVGPAVVTGHVSYRGPAVFARLAELAPGDRVQVVRADGTTASFVVTAVAGYPKTAFPTATVYGPTSDPQLRLVTCGGDLDPAAHSYADNVVVYADAG</sequence>
<comment type="caution">
    <text evidence="4">The sequence shown here is derived from an EMBL/GenBank/DDBJ whole genome shotgun (WGS) entry which is preliminary data.</text>
</comment>
<dbReference type="CDD" id="cd05829">
    <property type="entry name" value="Sortase_F"/>
    <property type="match status" value="1"/>
</dbReference>
<name>A0A853CB89_9ACTN</name>
<reference evidence="4 5" key="1">
    <citation type="submission" date="2020-07" db="EMBL/GenBank/DDBJ databases">
        <title>Sequencing the genomes of 1000 actinobacteria strains.</title>
        <authorList>
            <person name="Klenk H.-P."/>
        </authorList>
    </citation>
    <scope>NUCLEOTIDE SEQUENCE [LARGE SCALE GENOMIC DNA]</scope>
    <source>
        <strain evidence="4 5">DSM 104001</strain>
    </source>
</reference>
<keyword evidence="2" id="KW-0732">Signal</keyword>
<keyword evidence="5" id="KW-1185">Reference proteome</keyword>
<dbReference type="InterPro" id="IPR025510">
    <property type="entry name" value="DUF4397"/>
</dbReference>
<dbReference type="Proteomes" id="UP000541969">
    <property type="component" value="Unassembled WGS sequence"/>
</dbReference>
<protein>
    <recommendedName>
        <fullName evidence="3">DUF4397 domain-containing protein</fullName>
    </recommendedName>
</protein>
<dbReference type="InterPro" id="IPR005754">
    <property type="entry name" value="Sortase"/>
</dbReference>
<dbReference type="NCBIfam" id="NF033748">
    <property type="entry name" value="class_F_sortase"/>
    <property type="match status" value="1"/>
</dbReference>
<proteinExistence type="predicted"/>
<keyword evidence="1" id="KW-0378">Hydrolase</keyword>
<evidence type="ECO:0000256" key="2">
    <source>
        <dbReference type="SAM" id="SignalP"/>
    </source>
</evidence>
<feature type="chain" id="PRO_5032379399" description="DUF4397 domain-containing protein" evidence="2">
    <location>
        <begin position="27"/>
        <end position="427"/>
    </location>
</feature>
<dbReference type="InterPro" id="IPR042001">
    <property type="entry name" value="Sortase_F"/>
</dbReference>